<dbReference type="GeneID" id="106749304"/>
<accession>A0A6P3Y1E0</accession>
<sequence length="183" mass="20604">MPGGRTPKIEALVVNAIRRLQDIQGSSSREISNYISQEYDVPVKDIRRQVQLVLQRGLSYGILQQTKGGYYTCNRDHLAQIPVEDEAGDGVTEPCPHGDVGPEDVAGEDNVEEAEEQREEGPQRASDPIRPEAFRKWERNNGETTLPEMRAIEKAWNLRTRDVRETPLEIFSPPISPLLDCPV</sequence>
<evidence type="ECO:0000259" key="2">
    <source>
        <dbReference type="PROSITE" id="PS51504"/>
    </source>
</evidence>
<gene>
    <name evidence="4" type="primary">LOC106749304</name>
</gene>
<feature type="compositionally biased region" description="Basic and acidic residues" evidence="1">
    <location>
        <begin position="119"/>
        <end position="141"/>
    </location>
</feature>
<dbReference type="RefSeq" id="XP_014484112.1">
    <property type="nucleotide sequence ID" value="XM_014628626.1"/>
</dbReference>
<keyword evidence="3" id="KW-1185">Reference proteome</keyword>
<dbReference type="Gene3D" id="1.10.10.10">
    <property type="entry name" value="Winged helix-like DNA-binding domain superfamily/Winged helix DNA-binding domain"/>
    <property type="match status" value="1"/>
</dbReference>
<dbReference type="InterPro" id="IPR005818">
    <property type="entry name" value="Histone_H1/H5_H15"/>
</dbReference>
<dbReference type="PROSITE" id="PS51504">
    <property type="entry name" value="H15"/>
    <property type="match status" value="1"/>
</dbReference>
<dbReference type="Pfam" id="PF00538">
    <property type="entry name" value="Linker_histone"/>
    <property type="match status" value="1"/>
</dbReference>
<name>A0A6P3Y1E0_DINQU</name>
<organism evidence="3 4">
    <name type="scientific">Dinoponera quadriceps</name>
    <name type="common">South American ant</name>
    <dbReference type="NCBI Taxonomy" id="609295"/>
    <lineage>
        <taxon>Eukaryota</taxon>
        <taxon>Metazoa</taxon>
        <taxon>Ecdysozoa</taxon>
        <taxon>Arthropoda</taxon>
        <taxon>Hexapoda</taxon>
        <taxon>Insecta</taxon>
        <taxon>Pterygota</taxon>
        <taxon>Neoptera</taxon>
        <taxon>Endopterygota</taxon>
        <taxon>Hymenoptera</taxon>
        <taxon>Apocrita</taxon>
        <taxon>Aculeata</taxon>
        <taxon>Formicoidea</taxon>
        <taxon>Formicidae</taxon>
        <taxon>Ponerinae</taxon>
        <taxon>Ponerini</taxon>
        <taxon>Dinoponera</taxon>
    </lineage>
</organism>
<dbReference type="AlphaFoldDB" id="A0A6P3Y1E0"/>
<feature type="compositionally biased region" description="Acidic residues" evidence="1">
    <location>
        <begin position="101"/>
        <end position="118"/>
    </location>
</feature>
<dbReference type="GO" id="GO:0000786">
    <property type="term" value="C:nucleosome"/>
    <property type="evidence" value="ECO:0007669"/>
    <property type="project" value="InterPro"/>
</dbReference>
<dbReference type="InterPro" id="IPR036390">
    <property type="entry name" value="WH_DNA-bd_sf"/>
</dbReference>
<dbReference type="OrthoDB" id="6022300at2759"/>
<dbReference type="InterPro" id="IPR036388">
    <property type="entry name" value="WH-like_DNA-bd_sf"/>
</dbReference>
<evidence type="ECO:0000313" key="3">
    <source>
        <dbReference type="Proteomes" id="UP000515204"/>
    </source>
</evidence>
<dbReference type="SMART" id="SM00526">
    <property type="entry name" value="H15"/>
    <property type="match status" value="1"/>
</dbReference>
<proteinExistence type="predicted"/>
<feature type="domain" description="H15" evidence="2">
    <location>
        <begin position="5"/>
        <end position="75"/>
    </location>
</feature>
<evidence type="ECO:0000256" key="1">
    <source>
        <dbReference type="SAM" id="MobiDB-lite"/>
    </source>
</evidence>
<evidence type="ECO:0000313" key="4">
    <source>
        <dbReference type="RefSeq" id="XP_014484112.1"/>
    </source>
</evidence>
<feature type="region of interest" description="Disordered" evidence="1">
    <location>
        <begin position="85"/>
        <end position="142"/>
    </location>
</feature>
<dbReference type="SUPFAM" id="SSF46785">
    <property type="entry name" value="Winged helix' DNA-binding domain"/>
    <property type="match status" value="1"/>
</dbReference>
<reference evidence="4" key="1">
    <citation type="submission" date="2025-08" db="UniProtKB">
        <authorList>
            <consortium name="RefSeq"/>
        </authorList>
    </citation>
    <scope>IDENTIFICATION</scope>
</reference>
<protein>
    <submittedName>
        <fullName evidence="4">Uncharacterized protein LOC106749304</fullName>
    </submittedName>
</protein>
<dbReference type="KEGG" id="dqu:106749304"/>
<dbReference type="GO" id="GO:0003677">
    <property type="term" value="F:DNA binding"/>
    <property type="evidence" value="ECO:0007669"/>
    <property type="project" value="InterPro"/>
</dbReference>
<dbReference type="GO" id="GO:0006334">
    <property type="term" value="P:nucleosome assembly"/>
    <property type="evidence" value="ECO:0007669"/>
    <property type="project" value="InterPro"/>
</dbReference>
<dbReference type="Proteomes" id="UP000515204">
    <property type="component" value="Unplaced"/>
</dbReference>